<dbReference type="KEGG" id="sedi:EBB79_03800"/>
<protein>
    <submittedName>
        <fullName evidence="1">DUF3305 domain-containing protein</fullName>
    </submittedName>
</protein>
<gene>
    <name evidence="1" type="ORF">EBB79_03800</name>
</gene>
<proteinExistence type="predicted"/>
<name>A0A3T0N8I7_9RHOB</name>
<dbReference type="Pfam" id="PF11749">
    <property type="entry name" value="DUF3305"/>
    <property type="match status" value="1"/>
</dbReference>
<dbReference type="AlphaFoldDB" id="A0A3T0N8I7"/>
<dbReference type="RefSeq" id="WP_127750864.1">
    <property type="nucleotide sequence ID" value="NZ_CP033219.1"/>
</dbReference>
<evidence type="ECO:0000313" key="1">
    <source>
        <dbReference type="EMBL" id="AZV80291.1"/>
    </source>
</evidence>
<accession>A0A3T0N8I7</accession>
<keyword evidence="2" id="KW-1185">Reference proteome</keyword>
<reference evidence="1 2" key="1">
    <citation type="submission" date="2018-10" db="EMBL/GenBank/DDBJ databases">
        <title>Parasedimentitalea marina sp. nov., a psychrophilic bacterium isolated from deep seawater of the New Britain Trench.</title>
        <authorList>
            <person name="Cao J."/>
        </authorList>
    </citation>
    <scope>NUCLEOTIDE SEQUENCE [LARGE SCALE GENOMIC DNA]</scope>
    <source>
        <strain evidence="1 2">W43</strain>
    </source>
</reference>
<sequence>MPMGIVLRRMPGVTRWAKWSWKAIAVLPGAGDASWQMLQSDAGVSDYHAATLPLELHGSDAEAYLHGLSTEVPCVYVVLRDSDEGEHPLDVTLVTASPYEAQDYADSSEEIVEKVPMPDGLIAWVRDFAQKHYHEERFKKRRRDKTDIGAVEDGIGDARIAQMADVYRSPVKAKKERLQ</sequence>
<dbReference type="EMBL" id="CP033219">
    <property type="protein sequence ID" value="AZV80291.1"/>
    <property type="molecule type" value="Genomic_DNA"/>
</dbReference>
<dbReference type="InterPro" id="IPR021736">
    <property type="entry name" value="DUF3305"/>
</dbReference>
<organism evidence="1 2">
    <name type="scientific">Parasedimentitalea marina</name>
    <dbReference type="NCBI Taxonomy" id="2483033"/>
    <lineage>
        <taxon>Bacteria</taxon>
        <taxon>Pseudomonadati</taxon>
        <taxon>Pseudomonadota</taxon>
        <taxon>Alphaproteobacteria</taxon>
        <taxon>Rhodobacterales</taxon>
        <taxon>Paracoccaceae</taxon>
        <taxon>Parasedimentitalea</taxon>
    </lineage>
</organism>
<dbReference type="OrthoDB" id="7271084at2"/>
<evidence type="ECO:0000313" key="2">
    <source>
        <dbReference type="Proteomes" id="UP000283063"/>
    </source>
</evidence>
<dbReference type="Proteomes" id="UP000283063">
    <property type="component" value="Chromosome"/>
</dbReference>